<dbReference type="OrthoDB" id="10018535at2759"/>
<name>A0A7R8WMZ9_9CRUS</name>
<sequence>MCPNPASAPCHKMPVNNNLPAILEEMGISPSDIHVSSKLPDSLITDPQVEDILLKKSHRLSDFLVPSIPGIYGHSDYDDSDVFELAAPEDALADLLESKLKDSKSKNIFPPCDRILVPSMLLKTVAKDIALMSEREPCGVRGCHLLLAIERCDGSFVDLGGVHVSGDVVPTFEIRLRLKEDHTHWRSLVSRMARKLGLQSYFVIAPGFSLEKKKLYR</sequence>
<dbReference type="GO" id="GO:0006915">
    <property type="term" value="P:apoptotic process"/>
    <property type="evidence" value="ECO:0007669"/>
    <property type="project" value="TreeGrafter"/>
</dbReference>
<gene>
    <name evidence="4" type="ORF">CTOB1V02_LOCUS9805</name>
</gene>
<proteinExistence type="inferred from homology"/>
<dbReference type="GO" id="GO:0005737">
    <property type="term" value="C:cytoplasm"/>
    <property type="evidence" value="ECO:0007669"/>
    <property type="project" value="UniProtKB-SubCell"/>
</dbReference>
<accession>A0A7R8WMZ9</accession>
<organism evidence="4">
    <name type="scientific">Cyprideis torosa</name>
    <dbReference type="NCBI Taxonomy" id="163714"/>
    <lineage>
        <taxon>Eukaryota</taxon>
        <taxon>Metazoa</taxon>
        <taxon>Ecdysozoa</taxon>
        <taxon>Arthropoda</taxon>
        <taxon>Crustacea</taxon>
        <taxon>Oligostraca</taxon>
        <taxon>Ostracoda</taxon>
        <taxon>Podocopa</taxon>
        <taxon>Podocopida</taxon>
        <taxon>Cytherocopina</taxon>
        <taxon>Cytheroidea</taxon>
        <taxon>Cytherideidae</taxon>
        <taxon>Cyprideis</taxon>
    </lineage>
</organism>
<evidence type="ECO:0000256" key="1">
    <source>
        <dbReference type="ARBA" id="ARBA00004496"/>
    </source>
</evidence>
<keyword evidence="3" id="KW-0963">Cytoplasm</keyword>
<dbReference type="Gene3D" id="3.90.470.40">
    <property type="entry name" value="RTP801-like"/>
    <property type="match status" value="1"/>
</dbReference>
<evidence type="ECO:0000256" key="2">
    <source>
        <dbReference type="ARBA" id="ARBA00010670"/>
    </source>
</evidence>
<dbReference type="EMBL" id="OB664066">
    <property type="protein sequence ID" value="CAD7231962.1"/>
    <property type="molecule type" value="Genomic_DNA"/>
</dbReference>
<dbReference type="GO" id="GO:0009968">
    <property type="term" value="P:negative regulation of signal transduction"/>
    <property type="evidence" value="ECO:0007669"/>
    <property type="project" value="InterPro"/>
</dbReference>
<comment type="similarity">
    <text evidence="2">Belongs to the DDIT4 family.</text>
</comment>
<reference evidence="4" key="1">
    <citation type="submission" date="2020-11" db="EMBL/GenBank/DDBJ databases">
        <authorList>
            <person name="Tran Van P."/>
        </authorList>
    </citation>
    <scope>NUCLEOTIDE SEQUENCE</scope>
</reference>
<dbReference type="InterPro" id="IPR012918">
    <property type="entry name" value="RTP801-like"/>
</dbReference>
<dbReference type="GO" id="GO:0032006">
    <property type="term" value="P:regulation of TOR signaling"/>
    <property type="evidence" value="ECO:0007669"/>
    <property type="project" value="TreeGrafter"/>
</dbReference>
<dbReference type="PANTHER" id="PTHR12478">
    <property type="entry name" value="DNA-DAMAGE-INDUCIBLE TRANSCRIPT 4 PROTEIN DDIT4"/>
    <property type="match status" value="1"/>
</dbReference>
<comment type="subcellular location">
    <subcellularLocation>
        <location evidence="1">Cytoplasm</location>
    </subcellularLocation>
</comment>
<evidence type="ECO:0000313" key="4">
    <source>
        <dbReference type="EMBL" id="CAD7231962.1"/>
    </source>
</evidence>
<dbReference type="PANTHER" id="PTHR12478:SF16">
    <property type="entry name" value="PROTEIN CHARYBDE-RELATED"/>
    <property type="match status" value="1"/>
</dbReference>
<dbReference type="AlphaFoldDB" id="A0A7R8WMZ9"/>
<dbReference type="InterPro" id="IPR038281">
    <property type="entry name" value="RTP801-like_C_sf"/>
</dbReference>
<dbReference type="Pfam" id="PF07809">
    <property type="entry name" value="RTP801_C"/>
    <property type="match status" value="1"/>
</dbReference>
<evidence type="ECO:0000256" key="3">
    <source>
        <dbReference type="ARBA" id="ARBA00022490"/>
    </source>
</evidence>
<protein>
    <submittedName>
        <fullName evidence="4">Uncharacterized protein</fullName>
    </submittedName>
</protein>